<proteinExistence type="predicted"/>
<accession>A0A0F7LB93</accession>
<sequence>MPSALIVSIASSKISSALSSRSRSQGVVGLSSTVCPPAFINTSVRSWHADLNVRE</sequence>
<dbReference type="EMBL" id="KR029603">
    <property type="protein sequence ID" value="AKH48456.1"/>
    <property type="molecule type" value="Genomic_DNA"/>
</dbReference>
<reference evidence="1" key="2">
    <citation type="submission" date="2015-03" db="EMBL/GenBank/DDBJ databases">
        <authorList>
            <person name="Chow C.-E.T."/>
            <person name="Winget D.M."/>
            <person name="White R.A.III."/>
            <person name="Hallam S.J."/>
            <person name="Suttle C.A."/>
        </authorList>
    </citation>
    <scope>NUCLEOTIDE SEQUENCE</scope>
    <source>
        <strain evidence="1">Oxic1_8</strain>
    </source>
</reference>
<protein>
    <submittedName>
        <fullName evidence="1">Uncharacterized protein</fullName>
    </submittedName>
</protein>
<name>A0A0F7LB93_9VIRU</name>
<evidence type="ECO:0000313" key="1">
    <source>
        <dbReference type="EMBL" id="AKH48456.1"/>
    </source>
</evidence>
<reference evidence="1" key="1">
    <citation type="journal article" date="2015" name="Front. Microbiol.">
        <title>Combining genomic sequencing methods to explore viral diversity and reveal potential virus-host interactions.</title>
        <authorList>
            <person name="Chow C.E."/>
            <person name="Winget D.M."/>
            <person name="White R.A.III."/>
            <person name="Hallam S.J."/>
            <person name="Suttle C.A."/>
        </authorList>
    </citation>
    <scope>NUCLEOTIDE SEQUENCE</scope>
    <source>
        <strain evidence="1">Oxic1_8</strain>
    </source>
</reference>
<organism evidence="1">
    <name type="scientific">uncultured marine virus</name>
    <dbReference type="NCBI Taxonomy" id="186617"/>
    <lineage>
        <taxon>Viruses</taxon>
        <taxon>environmental samples</taxon>
    </lineage>
</organism>